<keyword evidence="9" id="KW-1133">Transmembrane helix</keyword>
<dbReference type="InterPro" id="IPR050931">
    <property type="entry name" value="Mito_Protein_Transport_Metaxin"/>
</dbReference>
<dbReference type="Pfam" id="PF10568">
    <property type="entry name" value="Tom37"/>
    <property type="match status" value="1"/>
</dbReference>
<feature type="transmembrane region" description="Helical" evidence="9">
    <location>
        <begin position="278"/>
        <end position="299"/>
    </location>
</feature>
<evidence type="ECO:0000256" key="8">
    <source>
        <dbReference type="SAM" id="MobiDB-lite"/>
    </source>
</evidence>
<evidence type="ECO:0000256" key="2">
    <source>
        <dbReference type="ARBA" id="ARBA00009170"/>
    </source>
</evidence>
<feature type="domain" description="Metaxin glutathione S-transferase" evidence="11">
    <location>
        <begin position="179"/>
        <end position="240"/>
    </location>
</feature>
<feature type="compositionally biased region" description="Low complexity" evidence="8">
    <location>
        <begin position="316"/>
        <end position="328"/>
    </location>
</feature>
<evidence type="ECO:0000256" key="5">
    <source>
        <dbReference type="ARBA" id="ARBA00022927"/>
    </source>
</evidence>
<feature type="region of interest" description="Disordered" evidence="8">
    <location>
        <begin position="303"/>
        <end position="328"/>
    </location>
</feature>
<comment type="subcellular location">
    <subcellularLocation>
        <location evidence="1">Mitochondrion outer membrane</location>
    </subcellularLocation>
</comment>
<comment type="similarity">
    <text evidence="2">Belongs to the metaxin family.</text>
</comment>
<feature type="compositionally biased region" description="Acidic residues" evidence="8">
    <location>
        <begin position="304"/>
        <end position="315"/>
    </location>
</feature>
<gene>
    <name evidence="13" type="primary">MTX1</name>
    <name evidence="13" type="ORF">DERF_005451</name>
    <name evidence="12" type="ORF">HUG17_3547</name>
</gene>
<evidence type="ECO:0000256" key="6">
    <source>
        <dbReference type="ARBA" id="ARBA00023128"/>
    </source>
</evidence>
<reference evidence="12" key="3">
    <citation type="journal article" date="2021" name="World Allergy Organ. J.">
        <title>Chromosome-level assembly of Dermatophagoides farinae genome and transcriptome reveals two novel allergens Der f 37 and Der f 39.</title>
        <authorList>
            <person name="Chen J."/>
            <person name="Cai Z."/>
            <person name="Fan D."/>
            <person name="Hu J."/>
            <person name="Hou Y."/>
            <person name="He Y."/>
            <person name="Zhang Z."/>
            <person name="Zhao Z."/>
            <person name="Gao P."/>
            <person name="Hu W."/>
            <person name="Sun J."/>
            <person name="Li J."/>
            <person name="Ji K."/>
        </authorList>
    </citation>
    <scope>NUCLEOTIDE SEQUENCE</scope>
    <source>
        <strain evidence="12">JKM2019</strain>
    </source>
</reference>
<dbReference type="Proteomes" id="UP000790347">
    <property type="component" value="Unassembled WGS sequence"/>
</dbReference>
<keyword evidence="3" id="KW-0813">Transport</keyword>
<keyword evidence="5" id="KW-0653">Protein transport</keyword>
<evidence type="ECO:0000313" key="14">
    <source>
        <dbReference type="Proteomes" id="UP000790347"/>
    </source>
</evidence>
<keyword evidence="9" id="KW-0812">Transmembrane</keyword>
<dbReference type="OrthoDB" id="5835136at2759"/>
<evidence type="ECO:0000256" key="3">
    <source>
        <dbReference type="ARBA" id="ARBA00022448"/>
    </source>
</evidence>
<keyword evidence="6" id="KW-0496">Mitochondrion</keyword>
<dbReference type="InterPro" id="IPR036282">
    <property type="entry name" value="Glutathione-S-Trfase_C_sf"/>
</dbReference>
<feature type="domain" description="Mitochondrial outer membrane transport complex Sam37/metaxin N-terminal" evidence="10">
    <location>
        <begin position="24"/>
        <end position="144"/>
    </location>
</feature>
<proteinExistence type="inferred from homology"/>
<evidence type="ECO:0000256" key="1">
    <source>
        <dbReference type="ARBA" id="ARBA00004294"/>
    </source>
</evidence>
<dbReference type="Pfam" id="PF17171">
    <property type="entry name" value="GST_C_6"/>
    <property type="match status" value="1"/>
</dbReference>
<reference evidence="12" key="2">
    <citation type="submission" date="2020-06" db="EMBL/GenBank/DDBJ databases">
        <authorList>
            <person name="Ji K."/>
            <person name="Li J."/>
        </authorList>
    </citation>
    <scope>NUCLEOTIDE SEQUENCE</scope>
    <source>
        <strain evidence="12">JKM2019</strain>
        <tissue evidence="12">Whole body</tissue>
    </source>
</reference>
<evidence type="ECO:0000313" key="12">
    <source>
        <dbReference type="EMBL" id="KAH7639514.1"/>
    </source>
</evidence>
<keyword evidence="7 9" id="KW-0472">Membrane</keyword>
<dbReference type="GO" id="GO:0015031">
    <property type="term" value="P:protein transport"/>
    <property type="evidence" value="ECO:0007669"/>
    <property type="project" value="UniProtKB-KW"/>
</dbReference>
<accession>A0A922I5N5</accession>
<evidence type="ECO:0000259" key="11">
    <source>
        <dbReference type="Pfam" id="PF17171"/>
    </source>
</evidence>
<reference evidence="13" key="4">
    <citation type="journal article" date="2022" name="Res Sq">
        <title>Comparative Genomics Reveals Insights into the Divergent Evolution of Astigmatic Mites and Household Pest Adaptations.</title>
        <authorList>
            <person name="Xiong Q."/>
            <person name="Wan A.T.-Y."/>
            <person name="Liu X.-Y."/>
            <person name="Fung C.S.-H."/>
            <person name="Xiao X."/>
            <person name="Malainual N."/>
            <person name="Hou J."/>
            <person name="Wang L."/>
            <person name="Wang M."/>
            <person name="Yang K."/>
            <person name="Cui Y."/>
            <person name="Leung E."/>
            <person name="Nong W."/>
            <person name="Shin S.-K."/>
            <person name="Au S."/>
            <person name="Jeong K.Y."/>
            <person name="Chew F.T."/>
            <person name="Hui J."/>
            <person name="Leung T.F."/>
            <person name="Tungtrongchitr A."/>
            <person name="Zhong N."/>
            <person name="Liu Z."/>
            <person name="Tsui S."/>
        </authorList>
    </citation>
    <scope>NUCLEOTIDE SEQUENCE</scope>
    <source>
        <strain evidence="13">Derf</strain>
        <tissue evidence="13">Whole organism</tissue>
    </source>
</reference>
<dbReference type="SUPFAM" id="SSF47616">
    <property type="entry name" value="GST C-terminal domain-like"/>
    <property type="match status" value="1"/>
</dbReference>
<organism evidence="13 14">
    <name type="scientific">Dermatophagoides farinae</name>
    <name type="common">American house dust mite</name>
    <dbReference type="NCBI Taxonomy" id="6954"/>
    <lineage>
        <taxon>Eukaryota</taxon>
        <taxon>Metazoa</taxon>
        <taxon>Ecdysozoa</taxon>
        <taxon>Arthropoda</taxon>
        <taxon>Chelicerata</taxon>
        <taxon>Arachnida</taxon>
        <taxon>Acari</taxon>
        <taxon>Acariformes</taxon>
        <taxon>Sarcoptiformes</taxon>
        <taxon>Astigmata</taxon>
        <taxon>Psoroptidia</taxon>
        <taxon>Analgoidea</taxon>
        <taxon>Pyroglyphidae</taxon>
        <taxon>Dermatophagoidinae</taxon>
        <taxon>Dermatophagoides</taxon>
    </lineage>
</organism>
<dbReference type="GO" id="GO:0001401">
    <property type="term" value="C:SAM complex"/>
    <property type="evidence" value="ECO:0007669"/>
    <property type="project" value="InterPro"/>
</dbReference>
<comment type="caution">
    <text evidence="13">The sequence shown here is derived from an EMBL/GenBank/DDBJ whole genome shotgun (WGS) entry which is preliminary data.</text>
</comment>
<dbReference type="EMBL" id="ASGP02000002">
    <property type="protein sequence ID" value="KAH9521825.1"/>
    <property type="molecule type" value="Genomic_DNA"/>
</dbReference>
<keyword evidence="4" id="KW-1000">Mitochondrion outer membrane</keyword>
<reference evidence="13" key="1">
    <citation type="submission" date="2013-05" db="EMBL/GenBank/DDBJ databases">
        <authorList>
            <person name="Yim A.K.Y."/>
            <person name="Chan T.F."/>
            <person name="Ji K.M."/>
            <person name="Liu X.Y."/>
            <person name="Zhou J.W."/>
            <person name="Li R.Q."/>
            <person name="Yang K.Y."/>
            <person name="Li J."/>
            <person name="Li M."/>
            <person name="Law P.T.W."/>
            <person name="Wu Y.L."/>
            <person name="Cai Z.L."/>
            <person name="Qin H."/>
            <person name="Bao Y."/>
            <person name="Leung R.K.K."/>
            <person name="Ng P.K.S."/>
            <person name="Zou J."/>
            <person name="Zhong X.J."/>
            <person name="Ran P.X."/>
            <person name="Zhong N.S."/>
            <person name="Liu Z.G."/>
            <person name="Tsui S.K.W."/>
        </authorList>
    </citation>
    <scope>NUCLEOTIDE SEQUENCE</scope>
    <source>
        <strain evidence="13">Derf</strain>
        <tissue evidence="13">Whole organism</tissue>
    </source>
</reference>
<dbReference type="Proteomes" id="UP000828236">
    <property type="component" value="Unassembled WGS sequence"/>
</dbReference>
<protein>
    <submittedName>
        <fullName evidence="13">Metaxin 1</fullName>
    </submittedName>
    <submittedName>
        <fullName evidence="12">Metaxin-like protein</fullName>
    </submittedName>
</protein>
<dbReference type="InterPro" id="IPR033468">
    <property type="entry name" value="Metaxin_GST"/>
</dbReference>
<dbReference type="AlphaFoldDB" id="A0A922I5N5"/>
<dbReference type="InterPro" id="IPR019564">
    <property type="entry name" value="Sam37/metaxin_N"/>
</dbReference>
<name>A0A922I5N5_DERFA</name>
<evidence type="ECO:0000259" key="10">
    <source>
        <dbReference type="Pfam" id="PF10568"/>
    </source>
</evidence>
<dbReference type="PANTHER" id="PTHR12289">
    <property type="entry name" value="METAXIN RELATED"/>
    <property type="match status" value="1"/>
</dbReference>
<dbReference type="GO" id="GO:0007005">
    <property type="term" value="P:mitochondrion organization"/>
    <property type="evidence" value="ECO:0007669"/>
    <property type="project" value="TreeGrafter"/>
</dbReference>
<evidence type="ECO:0000313" key="13">
    <source>
        <dbReference type="EMBL" id="KAH9521825.1"/>
    </source>
</evidence>
<dbReference type="PANTHER" id="PTHR12289:SF41">
    <property type="entry name" value="FAILED AXON CONNECTIONS-RELATED"/>
    <property type="match status" value="1"/>
</dbReference>
<keyword evidence="14" id="KW-1185">Reference proteome</keyword>
<evidence type="ECO:0000256" key="4">
    <source>
        <dbReference type="ARBA" id="ARBA00022787"/>
    </source>
</evidence>
<evidence type="ECO:0000256" key="9">
    <source>
        <dbReference type="SAM" id="Phobius"/>
    </source>
</evidence>
<sequence length="328" mass="38256">MNLNEFQLNIFSGDFGLPSIHRDSLLAIAYCSLAGIKQIKINLRDDLYYSKLPSLSTELNERIEGVQNVIDYFETTQYNTEFVKRNGQHQFDFLSYKCLFDSRLEPCLLYLHWYDEENYNENISCWYAKKAPFPTNFLLPRLLRKEYIGKLEKRFPIKILEDDNRAKLIEKKVIADAILCLNSLSTRLENRPYLFGSKPTKIDAYLYTYLALLSRLPVKKEMIRAHIRSSPHLQQYLNRIDQMDYLKQFSANSNGVSSPSANDIIHHDSYLTIKWTDVLFSGAIAAMLMVYYAFSIGIISTSDQNDDDDEGEELQQQEQQQEQQKSEN</sequence>
<dbReference type="Gene3D" id="1.20.1050.10">
    <property type="match status" value="1"/>
</dbReference>
<dbReference type="EMBL" id="SDOV01000007">
    <property type="protein sequence ID" value="KAH7639514.1"/>
    <property type="molecule type" value="Genomic_DNA"/>
</dbReference>
<evidence type="ECO:0000256" key="7">
    <source>
        <dbReference type="ARBA" id="ARBA00023136"/>
    </source>
</evidence>